<accession>A0A345Y0W3</accession>
<dbReference type="Pfam" id="PF13302">
    <property type="entry name" value="Acetyltransf_3"/>
    <property type="match status" value="1"/>
</dbReference>
<dbReference type="InterPro" id="IPR016181">
    <property type="entry name" value="Acyl_CoA_acyltransferase"/>
</dbReference>
<dbReference type="InterPro" id="IPR000182">
    <property type="entry name" value="GNAT_dom"/>
</dbReference>
<dbReference type="SUPFAM" id="SSF55729">
    <property type="entry name" value="Acyl-CoA N-acyltransferases (Nat)"/>
    <property type="match status" value="1"/>
</dbReference>
<dbReference type="KEGG" id="sarm:DVA86_21360"/>
<protein>
    <submittedName>
        <fullName evidence="2">GNAT family N-acetyltransferase</fullName>
    </submittedName>
</protein>
<sequence>MAEFRAEGRGATGDGSTLGRALREYGSRWHDPAVFAEYVEAVRADARPQPTRADGMVPCTTLWYVDGDAYLGRLAIRHSLTPWLLEWGGHVGYDVRPSARRRGHATAMLRDALPVAYERLGLESVLVTCDEGNVASRKVIEACGGSYEDLRSGKLRYWVRAAP</sequence>
<dbReference type="EMBL" id="CP031320">
    <property type="protein sequence ID" value="AXK37529.1"/>
    <property type="molecule type" value="Genomic_DNA"/>
</dbReference>
<dbReference type="AlphaFoldDB" id="A0A345Y0W3"/>
<reference evidence="2 3" key="1">
    <citation type="submission" date="2018-07" db="EMBL/GenBank/DDBJ databases">
        <title>Draft genome of the type strain Streptomyces armeniacus ATCC 15676.</title>
        <authorList>
            <person name="Labana P."/>
            <person name="Gosse J.T."/>
            <person name="Boddy C.N."/>
        </authorList>
    </citation>
    <scope>NUCLEOTIDE SEQUENCE [LARGE SCALE GENOMIC DNA]</scope>
    <source>
        <strain evidence="2 3">ATCC 15676</strain>
    </source>
</reference>
<evidence type="ECO:0000313" key="3">
    <source>
        <dbReference type="Proteomes" id="UP000254425"/>
    </source>
</evidence>
<evidence type="ECO:0000259" key="1">
    <source>
        <dbReference type="Pfam" id="PF13302"/>
    </source>
</evidence>
<keyword evidence="3" id="KW-1185">Reference proteome</keyword>
<feature type="domain" description="N-acetyltransferase" evidence="1">
    <location>
        <begin position="70"/>
        <end position="144"/>
    </location>
</feature>
<gene>
    <name evidence="2" type="ORF">DVA86_21360</name>
</gene>
<dbReference type="Gene3D" id="3.40.630.30">
    <property type="match status" value="1"/>
</dbReference>
<dbReference type="RefSeq" id="WP_208884956.1">
    <property type="nucleotide sequence ID" value="NZ_CP031320.1"/>
</dbReference>
<dbReference type="Proteomes" id="UP000254425">
    <property type="component" value="Chromosome"/>
</dbReference>
<dbReference type="GO" id="GO:0016747">
    <property type="term" value="F:acyltransferase activity, transferring groups other than amino-acyl groups"/>
    <property type="evidence" value="ECO:0007669"/>
    <property type="project" value="InterPro"/>
</dbReference>
<dbReference type="PANTHER" id="PTHR39173">
    <property type="entry name" value="ACETYLTRANSFERASE"/>
    <property type="match status" value="1"/>
</dbReference>
<organism evidence="2 3">
    <name type="scientific">Streptomyces armeniacus</name>
    <dbReference type="NCBI Taxonomy" id="83291"/>
    <lineage>
        <taxon>Bacteria</taxon>
        <taxon>Bacillati</taxon>
        <taxon>Actinomycetota</taxon>
        <taxon>Actinomycetes</taxon>
        <taxon>Kitasatosporales</taxon>
        <taxon>Streptomycetaceae</taxon>
        <taxon>Streptomyces</taxon>
    </lineage>
</organism>
<dbReference type="PANTHER" id="PTHR39173:SF1">
    <property type="entry name" value="ACETYLTRANSFERASE"/>
    <property type="match status" value="1"/>
</dbReference>
<keyword evidence="2" id="KW-0808">Transferase</keyword>
<evidence type="ECO:0000313" key="2">
    <source>
        <dbReference type="EMBL" id="AXK37529.1"/>
    </source>
</evidence>
<proteinExistence type="predicted"/>
<name>A0A345Y0W3_9ACTN</name>